<gene>
    <name evidence="5" type="ORF">B5F17_00930</name>
</gene>
<accession>A0A1Y4LCQ2</accession>
<keyword evidence="4" id="KW-1133">Transmembrane helix</keyword>
<dbReference type="AlphaFoldDB" id="A0A1Y4LCQ2"/>
<sequence length="431" mass="48932">MAGPFGGIKVLQFIQGFNLLIFALFTVFYAYQLFYVVAALWHDRKRMPMPEAKKQHKFAAIISARNERAVISELVRSIKMQNYPAELLDVFVVADNCTDDTAEVAERAGAIVFKRFNRTEVGKGYALDYAFQRIEKEYASAGYEGYFIFDADNLLDRNYVAEMNKVFDSGYRVITSYRNSKNFDSNWISAGSALWFLRESKFLNNSRMILGTNCAVSGTGFLVACDVLRARGGWKYHLLTEDIQFSIDCACEGERVGYCSTAVLYDEQPVTFEQSWNQRLRWSKGFYQVFARYGRKLFGGVVKRRSFSCYDMLMTVAPAMLLTLASVAVNAFLLVSALLSTPVAVSVVRVTLSSILSSFGGFYLTLLFFGAVTVITEWKHINTTAARKVLYTFTFPLFIFTYIPIAIVALFRKIEWKPIAHTISKSIEEFQ</sequence>
<dbReference type="GO" id="GO:0016757">
    <property type="term" value="F:glycosyltransferase activity"/>
    <property type="evidence" value="ECO:0007669"/>
    <property type="project" value="UniProtKB-KW"/>
</dbReference>
<feature type="transmembrane region" description="Helical" evidence="4">
    <location>
        <begin position="390"/>
        <end position="411"/>
    </location>
</feature>
<dbReference type="SUPFAM" id="SSF53448">
    <property type="entry name" value="Nucleotide-diphospho-sugar transferases"/>
    <property type="match status" value="1"/>
</dbReference>
<comment type="similarity">
    <text evidence="1">Belongs to the glycosyltransferase 2 family.</text>
</comment>
<feature type="transmembrane region" description="Helical" evidence="4">
    <location>
        <begin position="313"/>
        <end position="339"/>
    </location>
</feature>
<dbReference type="EMBL" id="NFKK01000001">
    <property type="protein sequence ID" value="OUP54496.1"/>
    <property type="molecule type" value="Genomic_DNA"/>
</dbReference>
<dbReference type="Gene3D" id="3.90.550.10">
    <property type="entry name" value="Spore Coat Polysaccharide Biosynthesis Protein SpsA, Chain A"/>
    <property type="match status" value="1"/>
</dbReference>
<evidence type="ECO:0000256" key="1">
    <source>
        <dbReference type="ARBA" id="ARBA00006739"/>
    </source>
</evidence>
<feature type="transmembrane region" description="Helical" evidence="4">
    <location>
        <begin position="20"/>
        <end position="41"/>
    </location>
</feature>
<organism evidence="5 6">
    <name type="scientific">Butyricicoccus pullicaecorum</name>
    <dbReference type="NCBI Taxonomy" id="501571"/>
    <lineage>
        <taxon>Bacteria</taxon>
        <taxon>Bacillati</taxon>
        <taxon>Bacillota</taxon>
        <taxon>Clostridia</taxon>
        <taxon>Eubacteriales</taxon>
        <taxon>Butyricicoccaceae</taxon>
        <taxon>Butyricicoccus</taxon>
    </lineage>
</organism>
<evidence type="ECO:0000256" key="4">
    <source>
        <dbReference type="SAM" id="Phobius"/>
    </source>
</evidence>
<dbReference type="PANTHER" id="PTHR43630">
    <property type="entry name" value="POLY-BETA-1,6-N-ACETYL-D-GLUCOSAMINE SYNTHASE"/>
    <property type="match status" value="1"/>
</dbReference>
<evidence type="ECO:0000313" key="6">
    <source>
        <dbReference type="Proteomes" id="UP000195897"/>
    </source>
</evidence>
<keyword evidence="2 5" id="KW-0328">Glycosyltransferase</keyword>
<dbReference type="Pfam" id="PF13641">
    <property type="entry name" value="Glyco_tranf_2_3"/>
    <property type="match status" value="1"/>
</dbReference>
<protein>
    <submittedName>
        <fullName evidence="5">N-acetylglucosaminyltransferase</fullName>
    </submittedName>
</protein>
<proteinExistence type="inferred from homology"/>
<dbReference type="PANTHER" id="PTHR43630:SF1">
    <property type="entry name" value="POLY-BETA-1,6-N-ACETYL-D-GLUCOSAMINE SYNTHASE"/>
    <property type="match status" value="1"/>
</dbReference>
<evidence type="ECO:0000256" key="3">
    <source>
        <dbReference type="ARBA" id="ARBA00022679"/>
    </source>
</evidence>
<evidence type="ECO:0000313" key="5">
    <source>
        <dbReference type="EMBL" id="OUP54496.1"/>
    </source>
</evidence>
<keyword evidence="4" id="KW-0812">Transmembrane</keyword>
<name>A0A1Y4LCQ2_9FIRM</name>
<evidence type="ECO:0000256" key="2">
    <source>
        <dbReference type="ARBA" id="ARBA00022676"/>
    </source>
</evidence>
<dbReference type="Proteomes" id="UP000195897">
    <property type="component" value="Unassembled WGS sequence"/>
</dbReference>
<feature type="transmembrane region" description="Helical" evidence="4">
    <location>
        <begin position="359"/>
        <end position="378"/>
    </location>
</feature>
<dbReference type="InterPro" id="IPR029044">
    <property type="entry name" value="Nucleotide-diphossugar_trans"/>
</dbReference>
<dbReference type="CDD" id="cd06438">
    <property type="entry name" value="EpsO_like"/>
    <property type="match status" value="1"/>
</dbReference>
<comment type="caution">
    <text evidence="5">The sequence shown here is derived from an EMBL/GenBank/DDBJ whole genome shotgun (WGS) entry which is preliminary data.</text>
</comment>
<reference evidence="6" key="1">
    <citation type="submission" date="2017-04" db="EMBL/GenBank/DDBJ databases">
        <title>Function of individual gut microbiota members based on whole genome sequencing of pure cultures obtained from chicken caecum.</title>
        <authorList>
            <person name="Medvecky M."/>
            <person name="Cejkova D."/>
            <person name="Polansky O."/>
            <person name="Karasova D."/>
            <person name="Kubasova T."/>
            <person name="Cizek A."/>
            <person name="Rychlik I."/>
        </authorList>
    </citation>
    <scope>NUCLEOTIDE SEQUENCE [LARGE SCALE GENOMIC DNA]</scope>
    <source>
        <strain evidence="6">An180</strain>
    </source>
</reference>
<keyword evidence="4" id="KW-0472">Membrane</keyword>
<keyword evidence="3 5" id="KW-0808">Transferase</keyword>